<dbReference type="AlphaFoldDB" id="A0A327RH05"/>
<dbReference type="Pfam" id="PF00072">
    <property type="entry name" value="Response_reg"/>
    <property type="match status" value="1"/>
</dbReference>
<dbReference type="GO" id="GO:0000160">
    <property type="term" value="P:phosphorelay signal transduction system"/>
    <property type="evidence" value="ECO:0007669"/>
    <property type="project" value="InterPro"/>
</dbReference>
<proteinExistence type="predicted"/>
<reference evidence="3 4" key="1">
    <citation type="submission" date="2018-06" db="EMBL/GenBank/DDBJ databases">
        <title>Genomic Encyclopedia of Archaeal and Bacterial Type Strains, Phase II (KMG-II): from individual species to whole genera.</title>
        <authorList>
            <person name="Goeker M."/>
        </authorList>
    </citation>
    <scope>NUCLEOTIDE SEQUENCE [LARGE SCALE GENOMIC DNA]</scope>
    <source>
        <strain evidence="3 4">DSM 23522</strain>
    </source>
</reference>
<feature type="domain" description="Response regulatory" evidence="2">
    <location>
        <begin position="5"/>
        <end position="131"/>
    </location>
</feature>
<sequence length="142" mass="16029">MKIETVCIIDDDPIFVYGTKVLLNYNSSFGSSVIVHEDGKEALENLTSMSRCGEKLPDVIFLDLNMPIMDGWEFLDEFVKLPIENTPRVYIVSSSIDNQDIEKANTYDIVKDFIVKPLSDSILSDLFKTIEAEGLQNTSIEK</sequence>
<dbReference type="OrthoDB" id="673128at2"/>
<dbReference type="PROSITE" id="PS50110">
    <property type="entry name" value="RESPONSE_REGULATORY"/>
    <property type="match status" value="1"/>
</dbReference>
<dbReference type="SUPFAM" id="SSF52172">
    <property type="entry name" value="CheY-like"/>
    <property type="match status" value="1"/>
</dbReference>
<name>A0A327RH05_9FLAO</name>
<evidence type="ECO:0000313" key="4">
    <source>
        <dbReference type="Proteomes" id="UP000249696"/>
    </source>
</evidence>
<keyword evidence="1" id="KW-0597">Phosphoprotein</keyword>
<evidence type="ECO:0000313" key="3">
    <source>
        <dbReference type="EMBL" id="RAJ15445.1"/>
    </source>
</evidence>
<dbReference type="EMBL" id="QLLN01000001">
    <property type="protein sequence ID" value="RAJ15445.1"/>
    <property type="molecule type" value="Genomic_DNA"/>
</dbReference>
<evidence type="ECO:0000256" key="1">
    <source>
        <dbReference type="PROSITE-ProRule" id="PRU00169"/>
    </source>
</evidence>
<keyword evidence="4" id="KW-1185">Reference proteome</keyword>
<dbReference type="RefSeq" id="WP_111621768.1">
    <property type="nucleotide sequence ID" value="NZ_QLLN01000001.1"/>
</dbReference>
<comment type="caution">
    <text evidence="3">The sequence shown here is derived from an EMBL/GenBank/DDBJ whole genome shotgun (WGS) entry which is preliminary data.</text>
</comment>
<dbReference type="Proteomes" id="UP000249696">
    <property type="component" value="Unassembled WGS sequence"/>
</dbReference>
<accession>A0A327RH05</accession>
<dbReference type="Gene3D" id="3.40.50.2300">
    <property type="match status" value="1"/>
</dbReference>
<protein>
    <submittedName>
        <fullName evidence="3">Response regulator receiver domain-containing protein</fullName>
    </submittedName>
</protein>
<dbReference type="InterPro" id="IPR052893">
    <property type="entry name" value="TCS_response_regulator"/>
</dbReference>
<dbReference type="PANTHER" id="PTHR44520">
    <property type="entry name" value="RESPONSE REGULATOR RCP1-RELATED"/>
    <property type="match status" value="1"/>
</dbReference>
<dbReference type="PANTHER" id="PTHR44520:SF2">
    <property type="entry name" value="RESPONSE REGULATOR RCP1"/>
    <property type="match status" value="1"/>
</dbReference>
<dbReference type="SMART" id="SM00448">
    <property type="entry name" value="REC"/>
    <property type="match status" value="1"/>
</dbReference>
<dbReference type="InterPro" id="IPR001789">
    <property type="entry name" value="Sig_transdc_resp-reg_receiver"/>
</dbReference>
<gene>
    <name evidence="3" type="ORF">LV92_00139</name>
</gene>
<feature type="modified residue" description="4-aspartylphosphate" evidence="1">
    <location>
        <position position="63"/>
    </location>
</feature>
<organism evidence="3 4">
    <name type="scientific">Arenibacter echinorum</name>
    <dbReference type="NCBI Taxonomy" id="440515"/>
    <lineage>
        <taxon>Bacteria</taxon>
        <taxon>Pseudomonadati</taxon>
        <taxon>Bacteroidota</taxon>
        <taxon>Flavobacteriia</taxon>
        <taxon>Flavobacteriales</taxon>
        <taxon>Flavobacteriaceae</taxon>
        <taxon>Arenibacter</taxon>
    </lineage>
</organism>
<dbReference type="InterPro" id="IPR011006">
    <property type="entry name" value="CheY-like_superfamily"/>
</dbReference>
<evidence type="ECO:0000259" key="2">
    <source>
        <dbReference type="PROSITE" id="PS50110"/>
    </source>
</evidence>